<accession>A0A0X3PDQ0</accession>
<evidence type="ECO:0000256" key="3">
    <source>
        <dbReference type="ARBA" id="ARBA00023212"/>
    </source>
</evidence>
<evidence type="ECO:0000259" key="8">
    <source>
        <dbReference type="Pfam" id="PF22573"/>
    </source>
</evidence>
<dbReference type="InterPro" id="IPR055215">
    <property type="entry name" value="SPMIP5_dom"/>
</dbReference>
<dbReference type="GO" id="GO:0005930">
    <property type="term" value="C:axoneme"/>
    <property type="evidence" value="ECO:0007669"/>
    <property type="project" value="UniProtKB-SubCell"/>
</dbReference>
<evidence type="ECO:0008006" key="10">
    <source>
        <dbReference type="Google" id="ProtNLM"/>
    </source>
</evidence>
<dbReference type="PANTHER" id="PTHR22146:SF17">
    <property type="entry name" value="PROTEIN FAM166B-LIKE PROTEIN"/>
    <property type="match status" value="1"/>
</dbReference>
<evidence type="ECO:0000256" key="4">
    <source>
        <dbReference type="ARBA" id="ARBA00023273"/>
    </source>
</evidence>
<keyword evidence="4" id="KW-0966">Cell projection</keyword>
<organism evidence="9">
    <name type="scientific">Schistocephalus solidus</name>
    <name type="common">Tapeworm</name>
    <dbReference type="NCBI Taxonomy" id="70667"/>
    <lineage>
        <taxon>Eukaryota</taxon>
        <taxon>Metazoa</taxon>
        <taxon>Spiralia</taxon>
        <taxon>Lophotrochozoa</taxon>
        <taxon>Platyhelminthes</taxon>
        <taxon>Cestoda</taxon>
        <taxon>Eucestoda</taxon>
        <taxon>Diphyllobothriidea</taxon>
        <taxon>Diphyllobothriidae</taxon>
        <taxon>Schistocephalus</taxon>
    </lineage>
</organism>
<feature type="domain" description="Ciliary microtubule inner protein 2A-C-like" evidence="7">
    <location>
        <begin position="43"/>
        <end position="70"/>
    </location>
</feature>
<name>A0A0X3PDQ0_SCHSO</name>
<evidence type="ECO:0000256" key="1">
    <source>
        <dbReference type="ARBA" id="ARBA00004430"/>
    </source>
</evidence>
<evidence type="ECO:0000313" key="9">
    <source>
        <dbReference type="EMBL" id="JAP50081.1"/>
    </source>
</evidence>
<evidence type="ECO:0000256" key="5">
    <source>
        <dbReference type="ARBA" id="ARBA00035661"/>
    </source>
</evidence>
<comment type="similarity">
    <text evidence="5">Belongs to the CIMIP2 family.</text>
</comment>
<dbReference type="AlphaFoldDB" id="A0A0X3PDQ0"/>
<dbReference type="InterPro" id="IPR018902">
    <property type="entry name" value="CMI2A-C-like_dom"/>
</dbReference>
<dbReference type="GO" id="GO:0015630">
    <property type="term" value="C:microtubule cytoskeleton"/>
    <property type="evidence" value="ECO:0007669"/>
    <property type="project" value="UniProtKB-ARBA"/>
</dbReference>
<feature type="region of interest" description="Disordered" evidence="6">
    <location>
        <begin position="261"/>
        <end position="286"/>
    </location>
</feature>
<comment type="subcellular location">
    <subcellularLocation>
        <location evidence="1">Cytoplasm</location>
        <location evidence="1">Cytoskeleton</location>
        <location evidence="1">Cilium axoneme</location>
    </subcellularLocation>
</comment>
<dbReference type="Pfam" id="PF22573">
    <property type="entry name" value="SPMIP5"/>
    <property type="match status" value="1"/>
</dbReference>
<sequence length="351" mass="39782">MIAQCQTYEKDFSFERNGMTAIEYGGGPTAEQRRDFCNLPQGAHIPGYMGYCPQFKFVHGLTYGIQTAKIAAKLPYYKGPTTASEIYLTPRIGDDKISKTPKVFKDEIPRDKIPKATGENKYMDTMIPGYTGDVPHMPYKFGGTFKHLCEECVDEFVSEYQKREKDTQTLKELSGLFPKLKPIRDDPSARDNMNLWIDDYLKKSAGRIGPRGPTEPPIPGYTGYIPQLRTTELGTANRFHVGAERSLEVFRMKTKNHYDRLSYPSEPLKPKPERIGPPPSSFNEEPHSLRTFRNEGVIPTYKGHVHQMRFSSGRTIGDASRKLEVCSHNFPSYGLFTKNRDLVEADQSNGS</sequence>
<keyword evidence="3" id="KW-0206">Cytoskeleton</keyword>
<protein>
    <recommendedName>
        <fullName evidence="10">Protein FAM166B</fullName>
    </recommendedName>
</protein>
<dbReference type="EMBL" id="GEEE01013144">
    <property type="protein sequence ID" value="JAP50081.1"/>
    <property type="molecule type" value="Transcribed_RNA"/>
</dbReference>
<gene>
    <name evidence="9" type="ORF">TR154486</name>
</gene>
<feature type="domain" description="Sperm-associated microtubule inner protein 5" evidence="8">
    <location>
        <begin position="213"/>
        <end position="250"/>
    </location>
</feature>
<reference evidence="9" key="1">
    <citation type="submission" date="2016-01" db="EMBL/GenBank/DDBJ databases">
        <title>Reference transcriptome for the parasite Schistocephalus solidus: insights into the molecular evolution of parasitism.</title>
        <authorList>
            <person name="Hebert F.O."/>
            <person name="Grambauer S."/>
            <person name="Barber I."/>
            <person name="Landry C.R."/>
            <person name="Aubin-Horth N."/>
        </authorList>
    </citation>
    <scope>NUCLEOTIDE SEQUENCE</scope>
</reference>
<evidence type="ECO:0000256" key="2">
    <source>
        <dbReference type="ARBA" id="ARBA00022490"/>
    </source>
</evidence>
<dbReference type="Pfam" id="PF10629">
    <property type="entry name" value="CMI2B-like"/>
    <property type="match status" value="1"/>
</dbReference>
<evidence type="ECO:0000256" key="6">
    <source>
        <dbReference type="SAM" id="MobiDB-lite"/>
    </source>
</evidence>
<dbReference type="PANTHER" id="PTHR22146">
    <property type="entry name" value="CAT EYE SYNDROME CRITICAL REGION PROTEIN 6"/>
    <property type="match status" value="1"/>
</dbReference>
<keyword evidence="2" id="KW-0963">Cytoplasm</keyword>
<evidence type="ECO:0000259" key="7">
    <source>
        <dbReference type="Pfam" id="PF10629"/>
    </source>
</evidence>
<proteinExistence type="inferred from homology"/>